<proteinExistence type="predicted"/>
<sequence>MQDCSFINLAIAPAQSVLGHPNKMHYIMHLQEQQ</sequence>
<reference evidence="1" key="1">
    <citation type="submission" date="2014-11" db="EMBL/GenBank/DDBJ databases">
        <authorList>
            <person name="Amaro Gonzalez C."/>
        </authorList>
    </citation>
    <scope>NUCLEOTIDE SEQUENCE</scope>
</reference>
<protein>
    <submittedName>
        <fullName evidence="1">Uncharacterized protein</fullName>
    </submittedName>
</protein>
<evidence type="ECO:0000313" key="1">
    <source>
        <dbReference type="EMBL" id="JAH69558.1"/>
    </source>
</evidence>
<organism evidence="1">
    <name type="scientific">Anguilla anguilla</name>
    <name type="common">European freshwater eel</name>
    <name type="synonym">Muraena anguilla</name>
    <dbReference type="NCBI Taxonomy" id="7936"/>
    <lineage>
        <taxon>Eukaryota</taxon>
        <taxon>Metazoa</taxon>
        <taxon>Chordata</taxon>
        <taxon>Craniata</taxon>
        <taxon>Vertebrata</taxon>
        <taxon>Euteleostomi</taxon>
        <taxon>Actinopterygii</taxon>
        <taxon>Neopterygii</taxon>
        <taxon>Teleostei</taxon>
        <taxon>Anguilliformes</taxon>
        <taxon>Anguillidae</taxon>
        <taxon>Anguilla</taxon>
    </lineage>
</organism>
<name>A0A0E9UX51_ANGAN</name>
<accession>A0A0E9UX51</accession>
<dbReference type="EMBL" id="GBXM01039019">
    <property type="protein sequence ID" value="JAH69558.1"/>
    <property type="molecule type" value="Transcribed_RNA"/>
</dbReference>
<reference evidence="1" key="2">
    <citation type="journal article" date="2015" name="Fish Shellfish Immunol.">
        <title>Early steps in the European eel (Anguilla anguilla)-Vibrio vulnificus interaction in the gills: Role of the RtxA13 toxin.</title>
        <authorList>
            <person name="Callol A."/>
            <person name="Pajuelo D."/>
            <person name="Ebbesson L."/>
            <person name="Teles M."/>
            <person name="MacKenzie S."/>
            <person name="Amaro C."/>
        </authorList>
    </citation>
    <scope>NUCLEOTIDE SEQUENCE</scope>
</reference>
<dbReference type="AlphaFoldDB" id="A0A0E9UX51"/>